<evidence type="ECO:0000313" key="2">
    <source>
        <dbReference type="Proteomes" id="UP001500305"/>
    </source>
</evidence>
<gene>
    <name evidence="1" type="ORF">GCM10010430_44670</name>
</gene>
<proteinExistence type="predicted"/>
<organism evidence="1 2">
    <name type="scientific">Kitasatospora cystarginea</name>
    <dbReference type="NCBI Taxonomy" id="58350"/>
    <lineage>
        <taxon>Bacteria</taxon>
        <taxon>Bacillati</taxon>
        <taxon>Actinomycetota</taxon>
        <taxon>Actinomycetes</taxon>
        <taxon>Kitasatosporales</taxon>
        <taxon>Streptomycetaceae</taxon>
        <taxon>Kitasatospora</taxon>
    </lineage>
</organism>
<comment type="caution">
    <text evidence="1">The sequence shown here is derived from an EMBL/GenBank/DDBJ whole genome shotgun (WGS) entry which is preliminary data.</text>
</comment>
<reference evidence="1 2" key="1">
    <citation type="journal article" date="2019" name="Int. J. Syst. Evol. Microbiol.">
        <title>The Global Catalogue of Microorganisms (GCM) 10K type strain sequencing project: providing services to taxonomists for standard genome sequencing and annotation.</title>
        <authorList>
            <consortium name="The Broad Institute Genomics Platform"/>
            <consortium name="The Broad Institute Genome Sequencing Center for Infectious Disease"/>
            <person name="Wu L."/>
            <person name="Ma J."/>
        </authorList>
    </citation>
    <scope>NUCLEOTIDE SEQUENCE [LARGE SCALE GENOMIC DNA]</scope>
    <source>
        <strain evidence="1 2">JCM 7356</strain>
    </source>
</reference>
<keyword evidence="2" id="KW-1185">Reference proteome</keyword>
<protein>
    <submittedName>
        <fullName evidence="1">Uncharacterized protein</fullName>
    </submittedName>
</protein>
<sequence>MSAQHRGPRRDLVGDAMKALVVSGHLVVLGLLGYLVEQQTEHQPLVAAAMTDADPPADSL</sequence>
<evidence type="ECO:0000313" key="1">
    <source>
        <dbReference type="EMBL" id="GAA2255899.1"/>
    </source>
</evidence>
<accession>A0ABN3EEZ1</accession>
<dbReference type="RefSeq" id="WP_344638238.1">
    <property type="nucleotide sequence ID" value="NZ_BAAATR010000020.1"/>
</dbReference>
<name>A0ABN3EEZ1_9ACTN</name>
<dbReference type="EMBL" id="BAAATR010000020">
    <property type="protein sequence ID" value="GAA2255899.1"/>
    <property type="molecule type" value="Genomic_DNA"/>
</dbReference>
<dbReference type="Proteomes" id="UP001500305">
    <property type="component" value="Unassembled WGS sequence"/>
</dbReference>